<evidence type="ECO:0000259" key="2">
    <source>
        <dbReference type="PROSITE" id="PS50405"/>
    </source>
</evidence>
<reference evidence="4" key="1">
    <citation type="journal article" date="2019" name="Int. J. Syst. Evol. Microbiol.">
        <title>The Global Catalogue of Microorganisms (GCM) 10K type strain sequencing project: providing services to taxonomists for standard genome sequencing and annotation.</title>
        <authorList>
            <consortium name="The Broad Institute Genomics Platform"/>
            <consortium name="The Broad Institute Genome Sequencing Center for Infectious Disease"/>
            <person name="Wu L."/>
            <person name="Ma J."/>
        </authorList>
    </citation>
    <scope>NUCLEOTIDE SEQUENCE [LARGE SCALE GENOMIC DNA]</scope>
    <source>
        <strain evidence="4">CCUG 62982</strain>
    </source>
</reference>
<dbReference type="Gene3D" id="1.20.1050.10">
    <property type="match status" value="1"/>
</dbReference>
<evidence type="ECO:0000313" key="4">
    <source>
        <dbReference type="Proteomes" id="UP001596977"/>
    </source>
</evidence>
<protein>
    <submittedName>
        <fullName evidence="3">Glutathione S-transferase family protein</fullName>
    </submittedName>
</protein>
<dbReference type="CDD" id="cd00570">
    <property type="entry name" value="GST_N_family"/>
    <property type="match status" value="1"/>
</dbReference>
<dbReference type="PROSITE" id="PS50405">
    <property type="entry name" value="GST_CTER"/>
    <property type="match status" value="1"/>
</dbReference>
<sequence length="248" mass="27949">MLVVGSYVSPYARKVVVALTLKGVAHEVDPITPFYGSDEFSRISPLRRIPVLIDGDLVLNDSTVICEYIEETWPEPPLMPRSPRDRARARWLEEYADSRLGDLIIWRFFFALSVAPRVFKRDADPAAIARVRDVELPEVMDWIEAQAPAEGFLFGHICTADITYGAFFRNAALVGWTIDPDRWPRAAAWIARVWAVPAFATTIAYEQAIVSTRNDERRAALEAAGARLSEHSYGERSPRASIMLEQAR</sequence>
<dbReference type="PROSITE" id="PS50404">
    <property type="entry name" value="GST_NTER"/>
    <property type="match status" value="1"/>
</dbReference>
<dbReference type="SUPFAM" id="SSF47616">
    <property type="entry name" value="GST C-terminal domain-like"/>
    <property type="match status" value="1"/>
</dbReference>
<keyword evidence="4" id="KW-1185">Reference proteome</keyword>
<dbReference type="InterPro" id="IPR040079">
    <property type="entry name" value="Glutathione_S-Trfase"/>
</dbReference>
<dbReference type="PANTHER" id="PTHR42673:SF21">
    <property type="entry name" value="GLUTATHIONE S-TRANSFERASE YFCF"/>
    <property type="match status" value="1"/>
</dbReference>
<dbReference type="Gene3D" id="3.40.30.10">
    <property type="entry name" value="Glutaredoxin"/>
    <property type="match status" value="1"/>
</dbReference>
<dbReference type="InterPro" id="IPR036249">
    <property type="entry name" value="Thioredoxin-like_sf"/>
</dbReference>
<dbReference type="Pfam" id="PF13417">
    <property type="entry name" value="GST_N_3"/>
    <property type="match status" value="1"/>
</dbReference>
<comment type="caution">
    <text evidence="3">The sequence shown here is derived from an EMBL/GenBank/DDBJ whole genome shotgun (WGS) entry which is preliminary data.</text>
</comment>
<dbReference type="SFLD" id="SFLDS00019">
    <property type="entry name" value="Glutathione_Transferase_(cytos"/>
    <property type="match status" value="1"/>
</dbReference>
<dbReference type="SFLD" id="SFLDG00358">
    <property type="entry name" value="Main_(cytGST)"/>
    <property type="match status" value="1"/>
</dbReference>
<proteinExistence type="predicted"/>
<gene>
    <name evidence="3" type="ORF">ACFQ1E_08740</name>
</gene>
<feature type="domain" description="GST C-terminal" evidence="2">
    <location>
        <begin position="82"/>
        <end position="221"/>
    </location>
</feature>
<organism evidence="3 4">
    <name type="scientific">Sphingomonas canadensis</name>
    <dbReference type="NCBI Taxonomy" id="1219257"/>
    <lineage>
        <taxon>Bacteria</taxon>
        <taxon>Pseudomonadati</taxon>
        <taxon>Pseudomonadota</taxon>
        <taxon>Alphaproteobacteria</taxon>
        <taxon>Sphingomonadales</taxon>
        <taxon>Sphingomonadaceae</taxon>
        <taxon>Sphingomonas</taxon>
    </lineage>
</organism>
<dbReference type="InterPro" id="IPR036282">
    <property type="entry name" value="Glutathione-S-Trfase_C_sf"/>
</dbReference>
<dbReference type="Proteomes" id="UP001596977">
    <property type="component" value="Unassembled WGS sequence"/>
</dbReference>
<name>A0ABW3H4J9_9SPHN</name>
<dbReference type="PANTHER" id="PTHR42673">
    <property type="entry name" value="MALEYLACETOACETATE ISOMERASE"/>
    <property type="match status" value="1"/>
</dbReference>
<feature type="domain" description="GST N-terminal" evidence="1">
    <location>
        <begin position="1"/>
        <end position="77"/>
    </location>
</feature>
<dbReference type="InterPro" id="IPR004045">
    <property type="entry name" value="Glutathione_S-Trfase_N"/>
</dbReference>
<evidence type="ECO:0000313" key="3">
    <source>
        <dbReference type="EMBL" id="MFD0946421.1"/>
    </source>
</evidence>
<dbReference type="InterPro" id="IPR010987">
    <property type="entry name" value="Glutathione-S-Trfase_C-like"/>
</dbReference>
<dbReference type="EMBL" id="JBHTJG010000003">
    <property type="protein sequence ID" value="MFD0946421.1"/>
    <property type="molecule type" value="Genomic_DNA"/>
</dbReference>
<dbReference type="SUPFAM" id="SSF52833">
    <property type="entry name" value="Thioredoxin-like"/>
    <property type="match status" value="1"/>
</dbReference>
<evidence type="ECO:0000259" key="1">
    <source>
        <dbReference type="PROSITE" id="PS50404"/>
    </source>
</evidence>
<dbReference type="RefSeq" id="WP_264943790.1">
    <property type="nucleotide sequence ID" value="NZ_JAPDRA010000003.1"/>
</dbReference>
<accession>A0ABW3H4J9</accession>
<dbReference type="CDD" id="cd00299">
    <property type="entry name" value="GST_C_family"/>
    <property type="match status" value="1"/>
</dbReference>